<evidence type="ECO:0000313" key="2">
    <source>
        <dbReference type="Proteomes" id="UP000345637"/>
    </source>
</evidence>
<organism evidence="1 2">
    <name type="scientific">Raoultella planticola</name>
    <name type="common">Klebsiella planticola</name>
    <dbReference type="NCBI Taxonomy" id="575"/>
    <lineage>
        <taxon>Bacteria</taxon>
        <taxon>Pseudomonadati</taxon>
        <taxon>Pseudomonadota</taxon>
        <taxon>Gammaproteobacteria</taxon>
        <taxon>Enterobacterales</taxon>
        <taxon>Enterobacteriaceae</taxon>
        <taxon>Klebsiella/Raoultella group</taxon>
        <taxon>Raoultella</taxon>
    </lineage>
</organism>
<proteinExistence type="predicted"/>
<name>A0A485BLX3_RAOPL</name>
<reference evidence="1 2" key="1">
    <citation type="submission" date="2019-03" db="EMBL/GenBank/DDBJ databases">
        <authorList>
            <consortium name="Pathogen Informatics"/>
        </authorList>
    </citation>
    <scope>NUCLEOTIDE SEQUENCE [LARGE SCALE GENOMIC DNA]</scope>
    <source>
        <strain evidence="1 2">NCTC12998</strain>
    </source>
</reference>
<evidence type="ECO:0000313" key="1">
    <source>
        <dbReference type="EMBL" id="VFS74845.1"/>
    </source>
</evidence>
<dbReference type="AlphaFoldDB" id="A0A485BLX3"/>
<accession>A0A485BLX3</accession>
<protein>
    <submittedName>
        <fullName evidence="1">Uncharacterized protein predicted to be involved in C-type cytochrome biogenesis</fullName>
    </submittedName>
</protein>
<dbReference type="EMBL" id="CAADJE010000025">
    <property type="protein sequence ID" value="VFS74845.1"/>
    <property type="molecule type" value="Genomic_DNA"/>
</dbReference>
<sequence>MTSRGSPTQGYHGNVSFPLDIRGPVPQTLSGVLTLSTCSNVCILTDLSLCAGYGPSLREMALAMIIPARWARFRAGCLTSRLTSSYGGGKLTVTAVREAGWQQPSLFIDSVENVDFGKPPSH</sequence>
<dbReference type="Proteomes" id="UP000345637">
    <property type="component" value="Unassembled WGS sequence"/>
</dbReference>
<gene>
    <name evidence="1" type="ORF">NCTC12998_04544</name>
</gene>